<comment type="caution">
    <text evidence="3">The sequence shown here is derived from an EMBL/GenBank/DDBJ whole genome shotgun (WGS) entry which is preliminary data.</text>
</comment>
<evidence type="ECO:0000256" key="1">
    <source>
        <dbReference type="SAM" id="MobiDB-lite"/>
    </source>
</evidence>
<proteinExistence type="predicted"/>
<sequence length="399" mass="43626">MRIFSLSSLTLLSALHSAAFATEPLDRSEGLRPHSNTHGRRNTQGARAQAQVQGRAVDTNTSSSDDDDSDAIGLPSAASTGPTAPLSTGSTNPSGMPNTASKNVDSGRRLPHFTYDQLYNLQIKFLDSFIYPNNQKEAQKINSTIFSENVQGRVDVTRTFDGRELNTEYIYGLFSNLAASTNPDAFSLLGYATSYEIVHFAASQNIASASTRFNFTFPFLQLSVPVIIDTWNVFDAQGQVTMYDAVFRYFDWLFSYLLSTAATALHITEAELTASVTQKLAASICDTAMTYCNGTNTQYNSTQSCMTFLTQETRLGQPYELGRNTLLCRMVHQNMVPYRPSVHCPHIGPSGGGYCDDSPDYNGTVAQNYFSNLPFVYKSRNSHSPFMPGSVGTAGGDTS</sequence>
<dbReference type="AlphaFoldDB" id="A0AA43U0C5"/>
<dbReference type="EMBL" id="JAPUFD010000020">
    <property type="protein sequence ID" value="MDI1492705.1"/>
    <property type="molecule type" value="Genomic_DNA"/>
</dbReference>
<evidence type="ECO:0000256" key="2">
    <source>
        <dbReference type="SAM" id="SignalP"/>
    </source>
</evidence>
<feature type="region of interest" description="Disordered" evidence="1">
    <location>
        <begin position="26"/>
        <end position="108"/>
    </location>
</feature>
<dbReference type="Proteomes" id="UP001161017">
    <property type="component" value="Unassembled WGS sequence"/>
</dbReference>
<name>A0AA43U0C5_9LECA</name>
<evidence type="ECO:0000313" key="4">
    <source>
        <dbReference type="Proteomes" id="UP001161017"/>
    </source>
</evidence>
<feature type="chain" id="PRO_5041348275" evidence="2">
    <location>
        <begin position="22"/>
        <end position="399"/>
    </location>
</feature>
<feature type="signal peptide" evidence="2">
    <location>
        <begin position="1"/>
        <end position="21"/>
    </location>
</feature>
<reference evidence="3" key="1">
    <citation type="journal article" date="2023" name="Genome Biol. Evol.">
        <title>First Whole Genome Sequence and Flow Cytometry Genome Size Data for the Lichen-Forming Fungus Ramalina farinacea (Ascomycota).</title>
        <authorList>
            <person name="Llewellyn T."/>
            <person name="Mian S."/>
            <person name="Hill R."/>
            <person name="Leitch I.J."/>
            <person name="Gaya E."/>
        </authorList>
    </citation>
    <scope>NUCLEOTIDE SEQUENCE</scope>
    <source>
        <strain evidence="3">LIQ254RAFAR</strain>
    </source>
</reference>
<evidence type="ECO:0000313" key="3">
    <source>
        <dbReference type="EMBL" id="MDI1492705.1"/>
    </source>
</evidence>
<organism evidence="3 4">
    <name type="scientific">Ramalina farinacea</name>
    <dbReference type="NCBI Taxonomy" id="258253"/>
    <lineage>
        <taxon>Eukaryota</taxon>
        <taxon>Fungi</taxon>
        <taxon>Dikarya</taxon>
        <taxon>Ascomycota</taxon>
        <taxon>Pezizomycotina</taxon>
        <taxon>Lecanoromycetes</taxon>
        <taxon>OSLEUM clade</taxon>
        <taxon>Lecanoromycetidae</taxon>
        <taxon>Lecanorales</taxon>
        <taxon>Lecanorineae</taxon>
        <taxon>Ramalinaceae</taxon>
        <taxon>Ramalina</taxon>
    </lineage>
</organism>
<gene>
    <name evidence="3" type="ORF">OHK93_004487</name>
</gene>
<protein>
    <submittedName>
        <fullName evidence="3">Uncharacterized protein</fullName>
    </submittedName>
</protein>
<feature type="compositionally biased region" description="Polar residues" evidence="1">
    <location>
        <begin position="77"/>
        <end position="104"/>
    </location>
</feature>
<keyword evidence="4" id="KW-1185">Reference proteome</keyword>
<keyword evidence="2" id="KW-0732">Signal</keyword>
<feature type="compositionally biased region" description="Low complexity" evidence="1">
    <location>
        <begin position="44"/>
        <end position="57"/>
    </location>
</feature>
<accession>A0AA43U0C5</accession>